<evidence type="ECO:0000256" key="2">
    <source>
        <dbReference type="ARBA" id="ARBA00022692"/>
    </source>
</evidence>
<proteinExistence type="predicted"/>
<sequence>MVQLVVIESLLAWIFFLLAFILIMINLYLIHKNESQSKSQMSSLVTVYMICWILYIVTLLPHYIYMTSRGDIKVVTNLLERNDSYTIFWTGIWSQVLNLGVPISVLFLTIERLFCIYFPQRYNFLRKTGLTYMCIVAIVVVLVLNFWIYLQELPLPLQSSCVTYACLFQKTGAKGYTFTKIILGFFNFVVGFTLILKLRSYRRAYPTSQDYFRRANIIVCIVTVMEFLMNFVPQLVTFIFFQAFGIVISLYIGSLNVLLSSIEILISSIIYSYTLKGRRRPNDKNSVRIVVSMPDTRNNSTRM</sequence>
<feature type="transmembrane region" description="Helical" evidence="5">
    <location>
        <begin position="42"/>
        <end position="65"/>
    </location>
</feature>
<reference evidence="7" key="1">
    <citation type="submission" date="2022-01" db="EMBL/GenBank/DDBJ databases">
        <title>Genome Sequence Resource for Two Populations of Ditylenchus destructor, the Migratory Endoparasitic Phytonematode.</title>
        <authorList>
            <person name="Zhang H."/>
            <person name="Lin R."/>
            <person name="Xie B."/>
        </authorList>
    </citation>
    <scope>NUCLEOTIDE SEQUENCE</scope>
    <source>
        <strain evidence="7">BazhouSP</strain>
    </source>
</reference>
<keyword evidence="2 5" id="KW-0812">Transmembrane</keyword>
<evidence type="ECO:0000256" key="5">
    <source>
        <dbReference type="SAM" id="Phobius"/>
    </source>
</evidence>
<feature type="transmembrane region" description="Helical" evidence="5">
    <location>
        <begin position="177"/>
        <end position="196"/>
    </location>
</feature>
<dbReference type="Gene3D" id="1.20.1070.10">
    <property type="entry name" value="Rhodopsin 7-helix transmembrane proteins"/>
    <property type="match status" value="1"/>
</dbReference>
<feature type="transmembrane region" description="Helical" evidence="5">
    <location>
        <begin position="129"/>
        <end position="150"/>
    </location>
</feature>
<feature type="transmembrane region" description="Helical" evidence="5">
    <location>
        <begin position="250"/>
        <end position="274"/>
    </location>
</feature>
<dbReference type="SUPFAM" id="SSF81321">
    <property type="entry name" value="Family A G protein-coupled receptor-like"/>
    <property type="match status" value="1"/>
</dbReference>
<keyword evidence="3 5" id="KW-1133">Transmembrane helix</keyword>
<evidence type="ECO:0000256" key="1">
    <source>
        <dbReference type="ARBA" id="ARBA00004370"/>
    </source>
</evidence>
<dbReference type="AlphaFoldDB" id="A0AAD4MNY0"/>
<evidence type="ECO:0000313" key="8">
    <source>
        <dbReference type="Proteomes" id="UP001201812"/>
    </source>
</evidence>
<dbReference type="EMBL" id="JAKKPZ010000123">
    <property type="protein sequence ID" value="KAI1701245.1"/>
    <property type="molecule type" value="Genomic_DNA"/>
</dbReference>
<feature type="transmembrane region" description="Helical" evidence="5">
    <location>
        <begin position="217"/>
        <end position="244"/>
    </location>
</feature>
<feature type="transmembrane region" description="Helical" evidence="5">
    <location>
        <begin position="85"/>
        <end position="108"/>
    </location>
</feature>
<keyword evidence="8" id="KW-1185">Reference proteome</keyword>
<keyword evidence="4 5" id="KW-0472">Membrane</keyword>
<feature type="domain" description="G-protein coupled receptors family 1 profile" evidence="6">
    <location>
        <begin position="22"/>
        <end position="271"/>
    </location>
</feature>
<protein>
    <submittedName>
        <fullName evidence="7">Serpentine type 7TM GPCR chemoreceptor srbc domain-containing protein</fullName>
    </submittedName>
</protein>
<evidence type="ECO:0000256" key="4">
    <source>
        <dbReference type="ARBA" id="ARBA00023136"/>
    </source>
</evidence>
<dbReference type="Proteomes" id="UP001201812">
    <property type="component" value="Unassembled WGS sequence"/>
</dbReference>
<feature type="transmembrane region" description="Helical" evidence="5">
    <location>
        <begin position="12"/>
        <end position="30"/>
    </location>
</feature>
<evidence type="ECO:0000256" key="3">
    <source>
        <dbReference type="ARBA" id="ARBA00022989"/>
    </source>
</evidence>
<dbReference type="PROSITE" id="PS50262">
    <property type="entry name" value="G_PROTEIN_RECEP_F1_2"/>
    <property type="match status" value="1"/>
</dbReference>
<accession>A0AAD4MNY0</accession>
<dbReference type="Pfam" id="PF10316">
    <property type="entry name" value="7TM_GPCR_Srbc"/>
    <property type="match status" value="1"/>
</dbReference>
<comment type="subcellular location">
    <subcellularLocation>
        <location evidence="1">Membrane</location>
    </subcellularLocation>
</comment>
<dbReference type="PANTHER" id="PTHR10664">
    <property type="entry name" value="SERPENTINE RECEPTOR-C.ELEGANS"/>
    <property type="match status" value="1"/>
</dbReference>
<evidence type="ECO:0000313" key="7">
    <source>
        <dbReference type="EMBL" id="KAI1701245.1"/>
    </source>
</evidence>
<dbReference type="InterPro" id="IPR017452">
    <property type="entry name" value="GPCR_Rhodpsn_7TM"/>
</dbReference>
<dbReference type="InterPro" id="IPR019420">
    <property type="entry name" value="7TM_GPCR_serpentine_rcpt_Srbc"/>
</dbReference>
<evidence type="ECO:0000259" key="6">
    <source>
        <dbReference type="PROSITE" id="PS50262"/>
    </source>
</evidence>
<name>A0AAD4MNY0_9BILA</name>
<gene>
    <name evidence="7" type="ORF">DdX_16205</name>
</gene>
<comment type="caution">
    <text evidence="7">The sequence shown here is derived from an EMBL/GenBank/DDBJ whole genome shotgun (WGS) entry which is preliminary data.</text>
</comment>
<dbReference type="GO" id="GO:0016020">
    <property type="term" value="C:membrane"/>
    <property type="evidence" value="ECO:0007669"/>
    <property type="project" value="UniProtKB-SubCell"/>
</dbReference>
<organism evidence="7 8">
    <name type="scientific">Ditylenchus destructor</name>
    <dbReference type="NCBI Taxonomy" id="166010"/>
    <lineage>
        <taxon>Eukaryota</taxon>
        <taxon>Metazoa</taxon>
        <taxon>Ecdysozoa</taxon>
        <taxon>Nematoda</taxon>
        <taxon>Chromadorea</taxon>
        <taxon>Rhabditida</taxon>
        <taxon>Tylenchina</taxon>
        <taxon>Tylenchomorpha</taxon>
        <taxon>Sphaerularioidea</taxon>
        <taxon>Anguinidae</taxon>
        <taxon>Anguininae</taxon>
        <taxon>Ditylenchus</taxon>
    </lineage>
</organism>